<protein>
    <submittedName>
        <fullName evidence="2">Uncharacterized protein</fullName>
    </submittedName>
</protein>
<dbReference type="AlphaFoldDB" id="A0A7K3PY83"/>
<comment type="caution">
    <text evidence="2">The sequence shown here is derived from an EMBL/GenBank/DDBJ whole genome shotgun (WGS) entry which is preliminary data.</text>
</comment>
<organism evidence="2 3">
    <name type="scientific">Streptomyces coelicoflavus</name>
    <dbReference type="NCBI Taxonomy" id="285562"/>
    <lineage>
        <taxon>Bacteria</taxon>
        <taxon>Bacillati</taxon>
        <taxon>Actinomycetota</taxon>
        <taxon>Actinomycetes</taxon>
        <taxon>Kitasatosporales</taxon>
        <taxon>Streptomycetaceae</taxon>
        <taxon>Streptomyces</taxon>
    </lineage>
</organism>
<evidence type="ECO:0000256" key="1">
    <source>
        <dbReference type="SAM" id="MobiDB-lite"/>
    </source>
</evidence>
<name>A0A7K3PY83_9ACTN</name>
<proteinExistence type="predicted"/>
<feature type="region of interest" description="Disordered" evidence="1">
    <location>
        <begin position="1"/>
        <end position="29"/>
    </location>
</feature>
<evidence type="ECO:0000313" key="3">
    <source>
        <dbReference type="Proteomes" id="UP000470446"/>
    </source>
</evidence>
<feature type="compositionally biased region" description="Low complexity" evidence="1">
    <location>
        <begin position="1"/>
        <end position="10"/>
    </location>
</feature>
<dbReference type="Proteomes" id="UP000470446">
    <property type="component" value="Unassembled WGS sequence"/>
</dbReference>
<dbReference type="RefSeq" id="WP_164250415.1">
    <property type="nucleotide sequence ID" value="NZ_JAAGMA010000966.1"/>
</dbReference>
<reference evidence="2 3" key="1">
    <citation type="submission" date="2020-01" db="EMBL/GenBank/DDBJ databases">
        <title>Insect and environment-associated Actinomycetes.</title>
        <authorList>
            <person name="Currrie C."/>
            <person name="Chevrette M."/>
            <person name="Carlson C."/>
            <person name="Stubbendieck R."/>
            <person name="Wendt-Pienkowski E."/>
        </authorList>
    </citation>
    <scope>NUCLEOTIDE SEQUENCE [LARGE SCALE GENOMIC DNA]</scope>
    <source>
        <strain evidence="2 3">SID14163</strain>
    </source>
</reference>
<sequence>MTGPAATGARAPRRPETMPLDARQRDRVRRVARRRHATCPSCSNRRRWTVGDALPLGFLFLDEAEDAYMVALICGRRGCPRPRTGIVVRAGDFLTG</sequence>
<dbReference type="EMBL" id="JAAGMA010000966">
    <property type="protein sequence ID" value="NEB14271.1"/>
    <property type="molecule type" value="Genomic_DNA"/>
</dbReference>
<evidence type="ECO:0000313" key="2">
    <source>
        <dbReference type="EMBL" id="NEB14271.1"/>
    </source>
</evidence>
<accession>A0A7K3PY83</accession>
<gene>
    <name evidence="2" type="ORF">G3I32_36510</name>
</gene>